<keyword evidence="2" id="KW-0732">Signal</keyword>
<protein>
    <submittedName>
        <fullName evidence="3">Uncharacterized protein</fullName>
    </submittedName>
</protein>
<name>A0A6M0K590_9GAMM</name>
<evidence type="ECO:0000256" key="1">
    <source>
        <dbReference type="SAM" id="MobiDB-lite"/>
    </source>
</evidence>
<dbReference type="EMBL" id="JAAIJQ010000127">
    <property type="protein sequence ID" value="NEV64948.1"/>
    <property type="molecule type" value="Genomic_DNA"/>
</dbReference>
<dbReference type="RefSeq" id="WP_164456197.1">
    <property type="nucleotide sequence ID" value="NZ_JAAIJQ010000127.1"/>
</dbReference>
<gene>
    <name evidence="3" type="ORF">G3446_24320</name>
</gene>
<accession>A0A6M0K590</accession>
<reference evidence="3 4" key="1">
    <citation type="submission" date="2020-02" db="EMBL/GenBank/DDBJ databases">
        <title>Genome sequences of Thiorhodococcus mannitoliphagus and Thiorhodococcus minor, purple sulfur photosynthetic bacteria in the gammaproteobacterial family, Chromatiaceae.</title>
        <authorList>
            <person name="Aviles F.A."/>
            <person name="Meyer T.E."/>
            <person name="Kyndt J.A."/>
        </authorList>
    </citation>
    <scope>NUCLEOTIDE SEQUENCE [LARGE SCALE GENOMIC DNA]</scope>
    <source>
        <strain evidence="3 4">DSM 11518</strain>
    </source>
</reference>
<feature type="signal peptide" evidence="2">
    <location>
        <begin position="1"/>
        <end position="30"/>
    </location>
</feature>
<feature type="chain" id="PRO_5026734095" evidence="2">
    <location>
        <begin position="31"/>
        <end position="358"/>
    </location>
</feature>
<feature type="compositionally biased region" description="Basic and acidic residues" evidence="1">
    <location>
        <begin position="335"/>
        <end position="348"/>
    </location>
</feature>
<keyword evidence="4" id="KW-1185">Reference proteome</keyword>
<evidence type="ECO:0000313" key="4">
    <source>
        <dbReference type="Proteomes" id="UP000483379"/>
    </source>
</evidence>
<proteinExistence type="predicted"/>
<comment type="caution">
    <text evidence="3">The sequence shown here is derived from an EMBL/GenBank/DDBJ whole genome shotgun (WGS) entry which is preliminary data.</text>
</comment>
<dbReference type="AlphaFoldDB" id="A0A6M0K590"/>
<evidence type="ECO:0000256" key="2">
    <source>
        <dbReference type="SAM" id="SignalP"/>
    </source>
</evidence>
<dbReference type="Proteomes" id="UP000483379">
    <property type="component" value="Unassembled WGS sequence"/>
</dbReference>
<sequence length="358" mass="39086">MTASTQHTTKRVLSALLSALLLGAGPVALAANFPERIASEERSAKVGLGVEKLALLKRLPGPGAEKVSAELLDRLHGRLPGVFTSDRFQREVTEERTSLVSDEGWYMNVYGDGTSVRYRNYPYLEKTSDLARPLEERMSKEELEERGRAFIAEHLAGLVPLGPGEELVPYFTEVEVTGGGAAREDAPMDPELVHASTIVFARSVNGLPVVGGGSKIAVIFANDGEAVGFDYDWPSYAASRRAQKVLPVDKIRGRGNAYSPFKSEDPEVKVLHFECGYVDLGARKRDPAAVVQGGCMRHASRKSIMDHEAHAKDERSGHVVTARLDYLPAGERVEPDAVWEKAPKRSDVEEPGPVEVKE</sequence>
<evidence type="ECO:0000313" key="3">
    <source>
        <dbReference type="EMBL" id="NEV64948.1"/>
    </source>
</evidence>
<organism evidence="3 4">
    <name type="scientific">Thiorhodococcus minor</name>
    <dbReference type="NCBI Taxonomy" id="57489"/>
    <lineage>
        <taxon>Bacteria</taxon>
        <taxon>Pseudomonadati</taxon>
        <taxon>Pseudomonadota</taxon>
        <taxon>Gammaproteobacteria</taxon>
        <taxon>Chromatiales</taxon>
        <taxon>Chromatiaceae</taxon>
        <taxon>Thiorhodococcus</taxon>
    </lineage>
</organism>
<feature type="region of interest" description="Disordered" evidence="1">
    <location>
        <begin position="335"/>
        <end position="358"/>
    </location>
</feature>